<dbReference type="PANTHER" id="PTHR23076">
    <property type="entry name" value="METALLOPROTEASE M41 FTSH"/>
    <property type="match status" value="1"/>
</dbReference>
<dbReference type="GO" id="GO:0005524">
    <property type="term" value="F:ATP binding"/>
    <property type="evidence" value="ECO:0007669"/>
    <property type="project" value="UniProtKB-KW"/>
</dbReference>
<dbReference type="InterPro" id="IPR041569">
    <property type="entry name" value="AAA_lid_3"/>
</dbReference>
<dbReference type="GO" id="GO:0016887">
    <property type="term" value="F:ATP hydrolysis activity"/>
    <property type="evidence" value="ECO:0007669"/>
    <property type="project" value="InterPro"/>
</dbReference>
<evidence type="ECO:0000313" key="11">
    <source>
        <dbReference type="EMBL" id="GAN82104.1"/>
    </source>
</evidence>
<dbReference type="InterPro" id="IPR003593">
    <property type="entry name" value="AAA+_ATPase"/>
</dbReference>
<organism evidence="11 12">
    <name type="scientific">Acidocella aminolytica 101 = DSM 11237</name>
    <dbReference type="NCBI Taxonomy" id="1120923"/>
    <lineage>
        <taxon>Bacteria</taxon>
        <taxon>Pseudomonadati</taxon>
        <taxon>Pseudomonadota</taxon>
        <taxon>Alphaproteobacteria</taxon>
        <taxon>Acetobacterales</taxon>
        <taxon>Acidocellaceae</taxon>
        <taxon>Acidocella</taxon>
    </lineage>
</organism>
<dbReference type="SUPFAM" id="SSF140990">
    <property type="entry name" value="FtsH protease domain-like"/>
    <property type="match status" value="1"/>
</dbReference>
<comment type="cofactor">
    <cofactor evidence="1">
        <name>Zn(2+)</name>
        <dbReference type="ChEBI" id="CHEBI:29105"/>
    </cofactor>
</comment>
<evidence type="ECO:0000256" key="2">
    <source>
        <dbReference type="ARBA" id="ARBA00010044"/>
    </source>
</evidence>
<keyword evidence="5" id="KW-0378">Hydrolase</keyword>
<keyword evidence="6" id="KW-0862">Zinc</keyword>
<dbReference type="PROSITE" id="PS00674">
    <property type="entry name" value="AAA"/>
    <property type="match status" value="1"/>
</dbReference>
<dbReference type="GO" id="GO:0005886">
    <property type="term" value="C:plasma membrane"/>
    <property type="evidence" value="ECO:0007669"/>
    <property type="project" value="TreeGrafter"/>
</dbReference>
<dbReference type="SUPFAM" id="SSF52540">
    <property type="entry name" value="P-loop containing nucleoside triphosphate hydrolases"/>
    <property type="match status" value="1"/>
</dbReference>
<dbReference type="Pfam" id="PF17862">
    <property type="entry name" value="AAA_lid_3"/>
    <property type="match status" value="1"/>
</dbReference>
<dbReference type="InterPro" id="IPR027417">
    <property type="entry name" value="P-loop_NTPase"/>
</dbReference>
<evidence type="ECO:0000256" key="4">
    <source>
        <dbReference type="ARBA" id="ARBA00022723"/>
    </source>
</evidence>
<evidence type="ECO:0000256" key="7">
    <source>
        <dbReference type="ARBA" id="ARBA00023049"/>
    </source>
</evidence>
<dbReference type="GO" id="GO:0046872">
    <property type="term" value="F:metal ion binding"/>
    <property type="evidence" value="ECO:0007669"/>
    <property type="project" value="UniProtKB-KW"/>
</dbReference>
<dbReference type="GO" id="GO:0004176">
    <property type="term" value="F:ATP-dependent peptidase activity"/>
    <property type="evidence" value="ECO:0007669"/>
    <property type="project" value="InterPro"/>
</dbReference>
<dbReference type="SMART" id="SM00382">
    <property type="entry name" value="AAA"/>
    <property type="match status" value="1"/>
</dbReference>
<dbReference type="PANTHER" id="PTHR23076:SF97">
    <property type="entry name" value="ATP-DEPENDENT ZINC METALLOPROTEASE YME1L1"/>
    <property type="match status" value="1"/>
</dbReference>
<accession>A0A0D6PMS8</accession>
<dbReference type="GO" id="GO:0006508">
    <property type="term" value="P:proteolysis"/>
    <property type="evidence" value="ECO:0007669"/>
    <property type="project" value="UniProtKB-KW"/>
</dbReference>
<comment type="similarity">
    <text evidence="8">Belongs to the AAA ATPase family.</text>
</comment>
<evidence type="ECO:0000256" key="8">
    <source>
        <dbReference type="RuleBase" id="RU003651"/>
    </source>
</evidence>
<dbReference type="InterPro" id="IPR003960">
    <property type="entry name" value="ATPase_AAA_CS"/>
</dbReference>
<feature type="domain" description="AAA+ ATPase" evidence="10">
    <location>
        <begin position="338"/>
        <end position="479"/>
    </location>
</feature>
<gene>
    <name evidence="11" type="ORF">Aam_155_001</name>
</gene>
<dbReference type="EMBL" id="BANC01000152">
    <property type="protein sequence ID" value="GAN82104.1"/>
    <property type="molecule type" value="Genomic_DNA"/>
</dbReference>
<dbReference type="InterPro" id="IPR037219">
    <property type="entry name" value="Peptidase_M41-like"/>
</dbReference>
<dbReference type="RefSeq" id="WP_048880493.1">
    <property type="nucleotide sequence ID" value="NZ_BANC01000152.1"/>
</dbReference>
<keyword evidence="12" id="KW-1185">Reference proteome</keyword>
<evidence type="ECO:0000256" key="1">
    <source>
        <dbReference type="ARBA" id="ARBA00001947"/>
    </source>
</evidence>
<name>A0A0D6PMS8_9PROT</name>
<dbReference type="Gene3D" id="1.10.8.60">
    <property type="match status" value="1"/>
</dbReference>
<dbReference type="InterPro" id="IPR000642">
    <property type="entry name" value="Peptidase_M41"/>
</dbReference>
<dbReference type="AlphaFoldDB" id="A0A0D6PMS8"/>
<dbReference type="Gene3D" id="3.40.50.300">
    <property type="entry name" value="P-loop containing nucleotide triphosphate hydrolases"/>
    <property type="match status" value="1"/>
</dbReference>
<feature type="compositionally biased region" description="Low complexity" evidence="9">
    <location>
        <begin position="172"/>
        <end position="182"/>
    </location>
</feature>
<dbReference type="Pfam" id="PF00004">
    <property type="entry name" value="AAA"/>
    <property type="match status" value="1"/>
</dbReference>
<evidence type="ECO:0000256" key="3">
    <source>
        <dbReference type="ARBA" id="ARBA00022670"/>
    </source>
</evidence>
<sequence length="755" mass="81515">MQNPSQKPRVLRAARIGAAQPQADTAADQAADEAYREAFGEEFDAELLDQLFEELEGEDMPDDELRALRSLNEGTEPPADKTPPRCDQMLAWYMVDAALQKINHTLQPGFHILLVQHESWVPVVEAVLKTAYIYGPHGSFTAMRASRRSRPVIQLLGTRAPLELVRPPAGKSTAGTPNTPSTPGTPPAPALEDTTCACLATGKAACLVTAALDQVPDDLHALADRILAVPPPSRRLLAKMLKELAPPARRLPFGGYDYARLTPTMLRLAYRPAIEAPAYLRGLQRMLPTPASTTPANPERRPLPLAELHGVDAAKQWAASLKADLNDYRQGRLPWAEVPSSALLSGPPGTAKTTLARAIAADCALAFVGTSYADWQSAGHGHLGDVMRSMRAAFHAARAQAPALLFIDELDSVGARGHGAGQRDDWWRSIINGVLEELDGRADNTGVVVMAASNHPEMIDPALLRAGRMERHIVLPLPDANALAAIFRDQLRPVGALEGFNLEQLGQLCLGMSGADIVRLCTEARRRARQQRRPVEQQDLLHAIAGDASPRSTSDEWRIAVHEAGHGVMVLLSPVLELAHLSIVRQGERQGNAVFKLRGETATPAALQAYIVALLAGRAAEELLLGEVSSGAGGASDSDLGYATRLAADAELTLGLGEQRLVWFDLSPPARLSTLLAQRPDIERQVNARLAQAYREASATLAKFKPELERMARRLLECRSLSKREALACMQGNPLDPADRLTAASFGSVQSQAIH</sequence>
<keyword evidence="3" id="KW-0645">Protease</keyword>
<dbReference type="OrthoDB" id="9809379at2"/>
<keyword evidence="4" id="KW-0479">Metal-binding</keyword>
<dbReference type="GO" id="GO:0004222">
    <property type="term" value="F:metalloendopeptidase activity"/>
    <property type="evidence" value="ECO:0007669"/>
    <property type="project" value="InterPro"/>
</dbReference>
<proteinExistence type="inferred from homology"/>
<protein>
    <submittedName>
        <fullName evidence="11">ATPase</fullName>
    </submittedName>
</protein>
<evidence type="ECO:0000256" key="9">
    <source>
        <dbReference type="SAM" id="MobiDB-lite"/>
    </source>
</evidence>
<keyword evidence="8" id="KW-0067">ATP-binding</keyword>
<dbReference type="InterPro" id="IPR003959">
    <property type="entry name" value="ATPase_AAA_core"/>
</dbReference>
<dbReference type="Gene3D" id="1.20.58.760">
    <property type="entry name" value="Peptidase M41"/>
    <property type="match status" value="1"/>
</dbReference>
<evidence type="ECO:0000313" key="12">
    <source>
        <dbReference type="Proteomes" id="UP000032668"/>
    </source>
</evidence>
<feature type="region of interest" description="Disordered" evidence="9">
    <location>
        <begin position="164"/>
        <end position="189"/>
    </location>
</feature>
<comment type="similarity">
    <text evidence="2">In the C-terminal section; belongs to the peptidase M41 family.</text>
</comment>
<evidence type="ECO:0000256" key="5">
    <source>
        <dbReference type="ARBA" id="ARBA00022801"/>
    </source>
</evidence>
<evidence type="ECO:0000259" key="10">
    <source>
        <dbReference type="SMART" id="SM00382"/>
    </source>
</evidence>
<comment type="caution">
    <text evidence="11">The sequence shown here is derived from an EMBL/GenBank/DDBJ whole genome shotgun (WGS) entry which is preliminary data.</text>
</comment>
<dbReference type="GO" id="GO:0030163">
    <property type="term" value="P:protein catabolic process"/>
    <property type="evidence" value="ECO:0007669"/>
    <property type="project" value="TreeGrafter"/>
</dbReference>
<evidence type="ECO:0000256" key="6">
    <source>
        <dbReference type="ARBA" id="ARBA00022833"/>
    </source>
</evidence>
<keyword evidence="8" id="KW-0547">Nucleotide-binding</keyword>
<keyword evidence="7" id="KW-0482">Metalloprotease</keyword>
<dbReference type="Proteomes" id="UP000032668">
    <property type="component" value="Unassembled WGS sequence"/>
</dbReference>
<reference evidence="11 12" key="1">
    <citation type="submission" date="2012-11" db="EMBL/GenBank/DDBJ databases">
        <title>Whole genome sequence of Acidocella aminolytica 101 = DSM 11237.</title>
        <authorList>
            <person name="Azuma Y."/>
            <person name="Higashiura N."/>
            <person name="Hirakawa H."/>
            <person name="Matsushita K."/>
        </authorList>
    </citation>
    <scope>NUCLEOTIDE SEQUENCE [LARGE SCALE GENOMIC DNA]</scope>
    <source>
        <strain evidence="12">101 / DSM 11237</strain>
    </source>
</reference>
<dbReference type="Pfam" id="PF01434">
    <property type="entry name" value="Peptidase_M41"/>
    <property type="match status" value="1"/>
</dbReference>